<evidence type="ECO:0000256" key="6">
    <source>
        <dbReference type="ARBA" id="ARBA00023002"/>
    </source>
</evidence>
<dbReference type="EMBL" id="JBHSHC010000142">
    <property type="protein sequence ID" value="MFC4769677.1"/>
    <property type="molecule type" value="Genomic_DNA"/>
</dbReference>
<keyword evidence="6 7" id="KW-0560">Oxidoreductase</keyword>
<comment type="function">
    <text evidence="7">Key enzyme in folate metabolism. Catalyzes an essential reaction for de novo glycine and purine synthesis, and for DNA precursor synthesis.</text>
</comment>
<sequence>MTISMIVAMDSKRGIGKNNQLLWHIPEDLRYFKKVTTGKTVVMGRKTYESIGQPLPNRINIVLTKDMNFKPDGCLVFHSIEDLLSSKYAEEELFIVGGAEIYKLLLPMANKLYITRVEGNFDADTYFPEFDSHGWELVSTTDQAVDSNNPYEYRFEVYERKGL</sequence>
<dbReference type="GO" id="GO:0004146">
    <property type="term" value="F:dihydrofolate reductase activity"/>
    <property type="evidence" value="ECO:0007669"/>
    <property type="project" value="UniProtKB-EC"/>
</dbReference>
<dbReference type="CDD" id="cd00209">
    <property type="entry name" value="DHFR"/>
    <property type="match status" value="1"/>
</dbReference>
<evidence type="ECO:0000256" key="3">
    <source>
        <dbReference type="ARBA" id="ARBA00012856"/>
    </source>
</evidence>
<proteinExistence type="inferred from homology"/>
<dbReference type="Gene3D" id="3.40.430.10">
    <property type="entry name" value="Dihydrofolate Reductase, subunit A"/>
    <property type="match status" value="1"/>
</dbReference>
<evidence type="ECO:0000256" key="7">
    <source>
        <dbReference type="PIRNR" id="PIRNR000194"/>
    </source>
</evidence>
<dbReference type="PANTHER" id="PTHR48069:SF3">
    <property type="entry name" value="DIHYDROFOLATE REDUCTASE"/>
    <property type="match status" value="1"/>
</dbReference>
<keyword evidence="4 7" id="KW-0554">One-carbon metabolism</keyword>
<dbReference type="Pfam" id="PF00186">
    <property type="entry name" value="DHFR_1"/>
    <property type="match status" value="1"/>
</dbReference>
<gene>
    <name evidence="9" type="ORF">ACFO8Q_20405</name>
</gene>
<feature type="domain" description="DHFR" evidence="8">
    <location>
        <begin position="2"/>
        <end position="160"/>
    </location>
</feature>
<comment type="catalytic activity">
    <reaction evidence="7">
        <text>(6S)-5,6,7,8-tetrahydrofolate + NADP(+) = 7,8-dihydrofolate + NADPH + H(+)</text>
        <dbReference type="Rhea" id="RHEA:15009"/>
        <dbReference type="ChEBI" id="CHEBI:15378"/>
        <dbReference type="ChEBI" id="CHEBI:57451"/>
        <dbReference type="ChEBI" id="CHEBI:57453"/>
        <dbReference type="ChEBI" id="CHEBI:57783"/>
        <dbReference type="ChEBI" id="CHEBI:58349"/>
        <dbReference type="EC" id="1.5.1.3"/>
    </reaction>
</comment>
<dbReference type="PIRSF" id="PIRSF000194">
    <property type="entry name" value="DHFR"/>
    <property type="match status" value="1"/>
</dbReference>
<dbReference type="PROSITE" id="PS51330">
    <property type="entry name" value="DHFR_2"/>
    <property type="match status" value="1"/>
</dbReference>
<keyword evidence="5 7" id="KW-0521">NADP</keyword>
<evidence type="ECO:0000256" key="1">
    <source>
        <dbReference type="ARBA" id="ARBA00004903"/>
    </source>
</evidence>
<dbReference type="SUPFAM" id="SSF53597">
    <property type="entry name" value="Dihydrofolate reductase-like"/>
    <property type="match status" value="1"/>
</dbReference>
<dbReference type="EC" id="1.5.1.3" evidence="3 7"/>
<dbReference type="RefSeq" id="WP_380028464.1">
    <property type="nucleotide sequence ID" value="NZ_JBHSHC010000142.1"/>
</dbReference>
<accession>A0ABV9QAQ7</accession>
<dbReference type="Proteomes" id="UP001596002">
    <property type="component" value="Unassembled WGS sequence"/>
</dbReference>
<evidence type="ECO:0000313" key="9">
    <source>
        <dbReference type="EMBL" id="MFC4769677.1"/>
    </source>
</evidence>
<comment type="similarity">
    <text evidence="2 7">Belongs to the dihydrofolate reductase family.</text>
</comment>
<reference evidence="10" key="1">
    <citation type="journal article" date="2019" name="Int. J. Syst. Evol. Microbiol.">
        <title>The Global Catalogue of Microorganisms (GCM) 10K type strain sequencing project: providing services to taxonomists for standard genome sequencing and annotation.</title>
        <authorList>
            <consortium name="The Broad Institute Genomics Platform"/>
            <consortium name="The Broad Institute Genome Sequencing Center for Infectious Disease"/>
            <person name="Wu L."/>
            <person name="Ma J."/>
        </authorList>
    </citation>
    <scope>NUCLEOTIDE SEQUENCE [LARGE SCALE GENOMIC DNA]</scope>
    <source>
        <strain evidence="10">WYCCWR 12678</strain>
    </source>
</reference>
<dbReference type="PRINTS" id="PR00070">
    <property type="entry name" value="DHFR"/>
</dbReference>
<evidence type="ECO:0000313" key="10">
    <source>
        <dbReference type="Proteomes" id="UP001596002"/>
    </source>
</evidence>
<name>A0ABV9QAQ7_9BACL</name>
<evidence type="ECO:0000256" key="4">
    <source>
        <dbReference type="ARBA" id="ARBA00022563"/>
    </source>
</evidence>
<dbReference type="PANTHER" id="PTHR48069">
    <property type="entry name" value="DIHYDROFOLATE REDUCTASE"/>
    <property type="match status" value="1"/>
</dbReference>
<dbReference type="InterPro" id="IPR024072">
    <property type="entry name" value="DHFR-like_dom_sf"/>
</dbReference>
<comment type="caution">
    <text evidence="9">The sequence shown here is derived from an EMBL/GenBank/DDBJ whole genome shotgun (WGS) entry which is preliminary data.</text>
</comment>
<dbReference type="InterPro" id="IPR012259">
    <property type="entry name" value="DHFR"/>
</dbReference>
<organism evidence="9 10">
    <name type="scientific">Effusibacillus consociatus</name>
    <dbReference type="NCBI Taxonomy" id="1117041"/>
    <lineage>
        <taxon>Bacteria</taxon>
        <taxon>Bacillati</taxon>
        <taxon>Bacillota</taxon>
        <taxon>Bacilli</taxon>
        <taxon>Bacillales</taxon>
        <taxon>Alicyclobacillaceae</taxon>
        <taxon>Effusibacillus</taxon>
    </lineage>
</organism>
<protein>
    <recommendedName>
        <fullName evidence="3 7">Dihydrofolate reductase</fullName>
        <ecNumber evidence="3 7">1.5.1.3</ecNumber>
    </recommendedName>
</protein>
<keyword evidence="10" id="KW-1185">Reference proteome</keyword>
<evidence type="ECO:0000256" key="2">
    <source>
        <dbReference type="ARBA" id="ARBA00009539"/>
    </source>
</evidence>
<dbReference type="InterPro" id="IPR001796">
    <property type="entry name" value="DHFR_dom"/>
</dbReference>
<evidence type="ECO:0000256" key="5">
    <source>
        <dbReference type="ARBA" id="ARBA00022857"/>
    </source>
</evidence>
<comment type="pathway">
    <text evidence="1 7">Cofactor biosynthesis; tetrahydrofolate biosynthesis; 5,6,7,8-tetrahydrofolate from 7,8-dihydrofolate: step 1/1.</text>
</comment>
<evidence type="ECO:0000259" key="8">
    <source>
        <dbReference type="PROSITE" id="PS51330"/>
    </source>
</evidence>